<evidence type="ECO:0000313" key="2">
    <source>
        <dbReference type="Proteomes" id="UP000233469"/>
    </source>
</evidence>
<organism evidence="1 2">
    <name type="scientific">Rhizophagus irregularis</name>
    <dbReference type="NCBI Taxonomy" id="588596"/>
    <lineage>
        <taxon>Eukaryota</taxon>
        <taxon>Fungi</taxon>
        <taxon>Fungi incertae sedis</taxon>
        <taxon>Mucoromycota</taxon>
        <taxon>Glomeromycotina</taxon>
        <taxon>Glomeromycetes</taxon>
        <taxon>Glomerales</taxon>
        <taxon>Glomeraceae</taxon>
        <taxon>Rhizophagus</taxon>
    </lineage>
</organism>
<gene>
    <name evidence="1" type="ORF">RhiirC2_803485</name>
</gene>
<dbReference type="Proteomes" id="UP000233469">
    <property type="component" value="Unassembled WGS sequence"/>
</dbReference>
<proteinExistence type="predicted"/>
<name>A0A2N1LIC7_9GLOM</name>
<protein>
    <submittedName>
        <fullName evidence="1">Uncharacterized protein</fullName>
    </submittedName>
</protein>
<reference evidence="1 2" key="1">
    <citation type="submission" date="2016-04" db="EMBL/GenBank/DDBJ databases">
        <title>Genome analyses suggest a sexual origin of heterokaryosis in a supposedly ancient asexual fungus.</title>
        <authorList>
            <person name="Ropars J."/>
            <person name="Sedzielewska K."/>
            <person name="Noel J."/>
            <person name="Charron P."/>
            <person name="Farinelli L."/>
            <person name="Marton T."/>
            <person name="Kruger M."/>
            <person name="Pelin A."/>
            <person name="Brachmann A."/>
            <person name="Corradi N."/>
        </authorList>
    </citation>
    <scope>NUCLEOTIDE SEQUENCE [LARGE SCALE GENOMIC DNA]</scope>
    <source>
        <strain evidence="1 2">C2</strain>
    </source>
</reference>
<sequence length="71" mass="8370">MGDRILIGIYNIKEVTTYKPLDNGNDKIEISTGSTGSCQRYRYSHPHQLNNFKKLKNYNHFKIEILTYLYV</sequence>
<reference evidence="1 2" key="2">
    <citation type="submission" date="2017-10" db="EMBL/GenBank/DDBJ databases">
        <title>Extensive intraspecific genome diversity in a model arbuscular mycorrhizal fungus.</title>
        <authorList>
            <person name="Chen E.C.H."/>
            <person name="Morin E."/>
            <person name="Baudet D."/>
            <person name="Noel J."/>
            <person name="Ndikumana S."/>
            <person name="Charron P."/>
            <person name="St-Onge C."/>
            <person name="Giorgi J."/>
            <person name="Grigoriev I.V."/>
            <person name="Roux C."/>
            <person name="Martin F.M."/>
            <person name="Corradi N."/>
        </authorList>
    </citation>
    <scope>NUCLEOTIDE SEQUENCE [LARGE SCALE GENOMIC DNA]</scope>
    <source>
        <strain evidence="1 2">C2</strain>
    </source>
</reference>
<dbReference type="AlphaFoldDB" id="A0A2N1LIC7"/>
<comment type="caution">
    <text evidence="1">The sequence shown here is derived from an EMBL/GenBank/DDBJ whole genome shotgun (WGS) entry which is preliminary data.</text>
</comment>
<dbReference type="EMBL" id="LLXL01008598">
    <property type="protein sequence ID" value="PKK49142.1"/>
    <property type="molecule type" value="Genomic_DNA"/>
</dbReference>
<evidence type="ECO:0000313" key="1">
    <source>
        <dbReference type="EMBL" id="PKK49142.1"/>
    </source>
</evidence>
<accession>A0A2N1LIC7</accession>